<dbReference type="RefSeq" id="WP_002702080.1">
    <property type="nucleotide sequence ID" value="NZ_AGRW01000027.1"/>
</dbReference>
<evidence type="ECO:0000313" key="4">
    <source>
        <dbReference type="Proteomes" id="UP000003571"/>
    </source>
</evidence>
<dbReference type="InterPro" id="IPR051916">
    <property type="entry name" value="GPI-anchor_lipid_remodeler"/>
</dbReference>
<keyword evidence="4" id="KW-1185">Reference proteome</keyword>
<dbReference type="Proteomes" id="UP000003571">
    <property type="component" value="Unassembled WGS sequence"/>
</dbReference>
<keyword evidence="3" id="KW-0378">Hydrolase</keyword>
<dbReference type="Pfam" id="PF03372">
    <property type="entry name" value="Exo_endo_phos"/>
    <property type="match status" value="1"/>
</dbReference>
<dbReference type="PATRIC" id="fig|907348.3.peg.240"/>
<feature type="signal peptide" evidence="1">
    <location>
        <begin position="1"/>
        <end position="25"/>
    </location>
</feature>
<feature type="domain" description="Endonuclease/exonuclease/phosphatase" evidence="2">
    <location>
        <begin position="75"/>
        <end position="322"/>
    </location>
</feature>
<evidence type="ECO:0000259" key="2">
    <source>
        <dbReference type="Pfam" id="PF03372"/>
    </source>
</evidence>
<dbReference type="eggNOG" id="COG3568">
    <property type="taxonomic scope" value="Bacteria"/>
</dbReference>
<gene>
    <name evidence="3" type="ORF">TresaDRAFT_2700</name>
</gene>
<evidence type="ECO:0000313" key="3">
    <source>
        <dbReference type="EMBL" id="EIC02986.1"/>
    </source>
</evidence>
<dbReference type="STRING" id="907348.TresaDRAFT_2700"/>
<sequence length="332" mass="36792">MFFGKRWKIRLAAACFLPALFFAGAADCFAHSGGKSVSVMCWNMETFFDAVFDGNEYKEFSSSRSGWCESKYRVRLERAASVIKKIGCDVVVLEEMEKSGQLRDISNQLSATFSRKSVYRHGFFAAEEGASIGCGILSRYPILSARVHSIKVGGRKGRFQPSLRPILQVTLDVGGKKIDVFVNHWKSKSGNSAESEQWRDRQERQLAFLMGKSVSSGVPALACGDFNRSIEEFEKRDGDGSGPNVVLKGGLSVYSPWYGDDGKICAVGSYWYKGAWEYIDNFFSAGGISISDFAPCTAGEWADASFRPRRYRMHPGSGYSDHLPIACKVLIL</sequence>
<accession>H7EHH4</accession>
<dbReference type="GO" id="GO:0006506">
    <property type="term" value="P:GPI anchor biosynthetic process"/>
    <property type="evidence" value="ECO:0007669"/>
    <property type="project" value="TreeGrafter"/>
</dbReference>
<dbReference type="SUPFAM" id="SSF56219">
    <property type="entry name" value="DNase I-like"/>
    <property type="match status" value="1"/>
</dbReference>
<dbReference type="EMBL" id="AGRW01000027">
    <property type="protein sequence ID" value="EIC02986.1"/>
    <property type="molecule type" value="Genomic_DNA"/>
</dbReference>
<organism evidence="3 4">
    <name type="scientific">Treponema saccharophilum DSM 2985</name>
    <dbReference type="NCBI Taxonomy" id="907348"/>
    <lineage>
        <taxon>Bacteria</taxon>
        <taxon>Pseudomonadati</taxon>
        <taxon>Spirochaetota</taxon>
        <taxon>Spirochaetia</taxon>
        <taxon>Spirochaetales</taxon>
        <taxon>Treponemataceae</taxon>
        <taxon>Treponema</taxon>
    </lineage>
</organism>
<dbReference type="GO" id="GO:0016020">
    <property type="term" value="C:membrane"/>
    <property type="evidence" value="ECO:0007669"/>
    <property type="project" value="GOC"/>
</dbReference>
<dbReference type="InterPro" id="IPR005135">
    <property type="entry name" value="Endo/exonuclease/phosphatase"/>
</dbReference>
<keyword evidence="3" id="KW-0255">Endonuclease</keyword>
<reference evidence="3 4" key="1">
    <citation type="submission" date="2011-09" db="EMBL/GenBank/DDBJ databases">
        <title>The draft genome of Treponema saccharophilum DSM 2985.</title>
        <authorList>
            <consortium name="US DOE Joint Genome Institute (JGI-PGF)"/>
            <person name="Lucas S."/>
            <person name="Copeland A."/>
            <person name="Lapidus A."/>
            <person name="Glavina del Rio T."/>
            <person name="Dalin E."/>
            <person name="Tice H."/>
            <person name="Bruce D."/>
            <person name="Goodwin L."/>
            <person name="Pitluck S."/>
            <person name="Peters L."/>
            <person name="Kyrpides N."/>
            <person name="Mavromatis K."/>
            <person name="Ivanova N."/>
            <person name="Markowitz V."/>
            <person name="Cheng J.-F."/>
            <person name="Hugenholtz P."/>
            <person name="Woyke T."/>
            <person name="Wu D."/>
            <person name="Gronow S."/>
            <person name="Wellnitz S."/>
            <person name="Brambilla E."/>
            <person name="Klenk H.-P."/>
            <person name="Eisen J.A."/>
        </authorList>
    </citation>
    <scope>NUCLEOTIDE SEQUENCE [LARGE SCALE GENOMIC DNA]</scope>
    <source>
        <strain evidence="3 4">DSM 2985</strain>
    </source>
</reference>
<dbReference type="InterPro" id="IPR036691">
    <property type="entry name" value="Endo/exonu/phosph_ase_sf"/>
</dbReference>
<evidence type="ECO:0000256" key="1">
    <source>
        <dbReference type="SAM" id="SignalP"/>
    </source>
</evidence>
<protein>
    <submittedName>
        <fullName evidence="3">Endonuclease/exonuclease/phosphatase</fullName>
    </submittedName>
</protein>
<feature type="chain" id="PRO_5003608676" evidence="1">
    <location>
        <begin position="26"/>
        <end position="332"/>
    </location>
</feature>
<dbReference type="Gene3D" id="3.60.10.10">
    <property type="entry name" value="Endonuclease/exonuclease/phosphatase"/>
    <property type="match status" value="1"/>
</dbReference>
<comment type="caution">
    <text evidence="3">The sequence shown here is derived from an EMBL/GenBank/DDBJ whole genome shotgun (WGS) entry which is preliminary data.</text>
</comment>
<dbReference type="PANTHER" id="PTHR14859">
    <property type="entry name" value="CALCOFLUOR WHITE HYPERSENSITIVE PROTEIN PRECURSOR"/>
    <property type="match status" value="1"/>
</dbReference>
<keyword evidence="1" id="KW-0732">Signal</keyword>
<dbReference type="AlphaFoldDB" id="H7EHH4"/>
<dbReference type="OrthoDB" id="184983at2"/>
<keyword evidence="3" id="KW-0269">Exonuclease</keyword>
<dbReference type="GO" id="GO:0004519">
    <property type="term" value="F:endonuclease activity"/>
    <property type="evidence" value="ECO:0007669"/>
    <property type="project" value="UniProtKB-KW"/>
</dbReference>
<proteinExistence type="predicted"/>
<keyword evidence="3" id="KW-0540">Nuclease</keyword>
<dbReference type="GO" id="GO:0004527">
    <property type="term" value="F:exonuclease activity"/>
    <property type="evidence" value="ECO:0007669"/>
    <property type="project" value="UniProtKB-KW"/>
</dbReference>
<dbReference type="PANTHER" id="PTHR14859:SF1">
    <property type="entry name" value="PGAP2-INTERACTING PROTEIN"/>
    <property type="match status" value="1"/>
</dbReference>
<name>H7EHH4_9SPIR</name>